<evidence type="ECO:0000313" key="2">
    <source>
        <dbReference type="Proteomes" id="UP000250078"/>
    </source>
</evidence>
<dbReference type="EMBL" id="KV748246">
    <property type="protein sequence ID" value="OCK88209.1"/>
    <property type="molecule type" value="Genomic_DNA"/>
</dbReference>
<gene>
    <name evidence="1" type="ORF">K441DRAFT_325524</name>
</gene>
<protein>
    <submittedName>
        <fullName evidence="1">Uncharacterized protein</fullName>
    </submittedName>
</protein>
<sequence length="150" mass="16849">MTSDAFRIPPRVPLLSPGFLRFNLLSLPQNSLGPRSSRAILPSRMPFEISPLYARCPTLLNPASVFIYLSSCDPFHPFAPLKQLPQVLLRYSPSFPHALKTPATLLGSQLVGIRMSVAPLHRKSESEFVTEYSSKHADRWYPPNENFDPS</sequence>
<proteinExistence type="predicted"/>
<accession>A0ACC8EP86</accession>
<keyword evidence="2" id="KW-1185">Reference proteome</keyword>
<reference evidence="1 2" key="1">
    <citation type="journal article" date="2016" name="Nat. Commun.">
        <title>Ectomycorrhizal ecology is imprinted in the genome of the dominant symbiotic fungus Cenococcum geophilum.</title>
        <authorList>
            <consortium name="DOE Joint Genome Institute"/>
            <person name="Peter M."/>
            <person name="Kohler A."/>
            <person name="Ohm R.A."/>
            <person name="Kuo A."/>
            <person name="Krutzmann J."/>
            <person name="Morin E."/>
            <person name="Arend M."/>
            <person name="Barry K.W."/>
            <person name="Binder M."/>
            <person name="Choi C."/>
            <person name="Clum A."/>
            <person name="Copeland A."/>
            <person name="Grisel N."/>
            <person name="Haridas S."/>
            <person name="Kipfer T."/>
            <person name="LaButti K."/>
            <person name="Lindquist E."/>
            <person name="Lipzen A."/>
            <person name="Maire R."/>
            <person name="Meier B."/>
            <person name="Mihaltcheva S."/>
            <person name="Molinier V."/>
            <person name="Murat C."/>
            <person name="Poggeler S."/>
            <person name="Quandt C.A."/>
            <person name="Sperisen C."/>
            <person name="Tritt A."/>
            <person name="Tisserant E."/>
            <person name="Crous P.W."/>
            <person name="Henrissat B."/>
            <person name="Nehls U."/>
            <person name="Egli S."/>
            <person name="Spatafora J.W."/>
            <person name="Grigoriev I.V."/>
            <person name="Martin F.M."/>
        </authorList>
    </citation>
    <scope>NUCLEOTIDE SEQUENCE [LARGE SCALE GENOMIC DNA]</scope>
    <source>
        <strain evidence="1 2">1.58</strain>
    </source>
</reference>
<dbReference type="Proteomes" id="UP000250078">
    <property type="component" value="Unassembled WGS sequence"/>
</dbReference>
<evidence type="ECO:0000313" key="1">
    <source>
        <dbReference type="EMBL" id="OCK88209.1"/>
    </source>
</evidence>
<name>A0ACC8EP86_9PEZI</name>
<organism evidence="1 2">
    <name type="scientific">Cenococcum geophilum 1.58</name>
    <dbReference type="NCBI Taxonomy" id="794803"/>
    <lineage>
        <taxon>Eukaryota</taxon>
        <taxon>Fungi</taxon>
        <taxon>Dikarya</taxon>
        <taxon>Ascomycota</taxon>
        <taxon>Pezizomycotina</taxon>
        <taxon>Dothideomycetes</taxon>
        <taxon>Pleosporomycetidae</taxon>
        <taxon>Gloniales</taxon>
        <taxon>Gloniaceae</taxon>
        <taxon>Cenococcum</taxon>
    </lineage>
</organism>